<keyword evidence="1" id="KW-0732">Signal</keyword>
<protein>
    <recommendedName>
        <fullName evidence="4">Lipocalin-like domain-containing protein</fullName>
    </recommendedName>
</protein>
<comment type="caution">
    <text evidence="2">The sequence shown here is derived from an EMBL/GenBank/DDBJ whole genome shotgun (WGS) entry which is preliminary data.</text>
</comment>
<accession>A0A939K0D8</accession>
<dbReference type="RefSeq" id="WP_207338052.1">
    <property type="nucleotide sequence ID" value="NZ_JAFMYU010000026.1"/>
</dbReference>
<reference evidence="2 3" key="1">
    <citation type="submission" date="2021-03" db="EMBL/GenBank/DDBJ databases">
        <title>Fibrella sp. HMF5036 genome sequencing and assembly.</title>
        <authorList>
            <person name="Kang H."/>
            <person name="Kim H."/>
            <person name="Bae S."/>
            <person name="Joh K."/>
        </authorList>
    </citation>
    <scope>NUCLEOTIDE SEQUENCE [LARGE SCALE GENOMIC DNA]</scope>
    <source>
        <strain evidence="2 3">HMF5036</strain>
    </source>
</reference>
<dbReference type="AlphaFoldDB" id="A0A939K0D8"/>
<feature type="chain" id="PRO_5037350703" description="Lipocalin-like domain-containing protein" evidence="1">
    <location>
        <begin position="30"/>
        <end position="153"/>
    </location>
</feature>
<name>A0A939K0D8_9BACT</name>
<feature type="signal peptide" evidence="1">
    <location>
        <begin position="1"/>
        <end position="29"/>
    </location>
</feature>
<keyword evidence="3" id="KW-1185">Reference proteome</keyword>
<dbReference type="EMBL" id="JAFMYU010000026">
    <property type="protein sequence ID" value="MBO0934089.1"/>
    <property type="molecule type" value="Genomic_DNA"/>
</dbReference>
<evidence type="ECO:0000313" key="2">
    <source>
        <dbReference type="EMBL" id="MBO0934089.1"/>
    </source>
</evidence>
<evidence type="ECO:0008006" key="4">
    <source>
        <dbReference type="Google" id="ProtNLM"/>
    </source>
</evidence>
<dbReference type="PROSITE" id="PS51257">
    <property type="entry name" value="PROKAR_LIPOPROTEIN"/>
    <property type="match status" value="1"/>
</dbReference>
<sequence length="153" mass="16486">MKKNATLGWALLSALLVGTLLGCTDHRNASPSVLAQIAQSFTLRSADENGVTVYTRGSTNNIRPGYSKFLLDLSKPPMATYREFDANTFVASSWQVIDDKRLILNGLTPQPSGTNGTLEFAIVSISATELVLTTATVSQKTGGLTNRYTLTTR</sequence>
<evidence type="ECO:0000256" key="1">
    <source>
        <dbReference type="SAM" id="SignalP"/>
    </source>
</evidence>
<proteinExistence type="predicted"/>
<organism evidence="2 3">
    <name type="scientific">Fibrella aquatilis</name>
    <dbReference type="NCBI Taxonomy" id="2817059"/>
    <lineage>
        <taxon>Bacteria</taxon>
        <taxon>Pseudomonadati</taxon>
        <taxon>Bacteroidota</taxon>
        <taxon>Cytophagia</taxon>
        <taxon>Cytophagales</taxon>
        <taxon>Spirosomataceae</taxon>
        <taxon>Fibrella</taxon>
    </lineage>
</organism>
<dbReference type="Proteomes" id="UP000664795">
    <property type="component" value="Unassembled WGS sequence"/>
</dbReference>
<evidence type="ECO:0000313" key="3">
    <source>
        <dbReference type="Proteomes" id="UP000664795"/>
    </source>
</evidence>
<gene>
    <name evidence="2" type="ORF">J2I48_23980</name>
</gene>